<dbReference type="GO" id="GO:0033592">
    <property type="term" value="F:RNA strand annealing activity"/>
    <property type="evidence" value="ECO:0007669"/>
    <property type="project" value="TreeGrafter"/>
</dbReference>
<evidence type="ECO:0000256" key="1">
    <source>
        <dbReference type="ARBA" id="ARBA00012552"/>
    </source>
</evidence>
<feature type="compositionally biased region" description="Basic and acidic residues" evidence="8">
    <location>
        <begin position="432"/>
        <end position="451"/>
    </location>
</feature>
<dbReference type="Pfam" id="PF00270">
    <property type="entry name" value="DEAD"/>
    <property type="match status" value="1"/>
</dbReference>
<keyword evidence="13" id="KW-1185">Reference proteome</keyword>
<keyword evidence="2 7" id="KW-0547">Nucleotide-binding</keyword>
<sequence length="451" mass="50731">MAISFKDLGISKELESLLKKNGITEPTPIQEKSIPEILKGRDVVAQAQTGTGKTLAFLLPIMDRIDANKDFIQGLIITPTRELAIQITAEAKKLAAGKEINILAAYGGQDVAQQLRKLKRGIHLVVATPGRLLDHMERQNIELGRLKSLVLDEADEMISMGFIKDLEAIIVKTPKARQTMLFSATIPSEVRKLATRFMRDPLQLEIEGKNVTLDEIEQVVIETTDRKKFDTLCQMLDEHRPYLAIIFCRTKIRAIKLNYDLAVKGYNCDELHGDLSQSKRERVMKSFKSAKIQILVATDIAARGIDVEGVTHVINYDVPEDAESYIHRIGRTGRIGNLGTAVTLVTPKDADTLAVIERKIKSDFKLKNIPKPKVKGENRAEKRDGRKSSKKAGKDQGKRADYNPNYRAERRARRSGDNQSSEAPSKHRPRKSKNDSPKKNPKDYRHTVKKR</sequence>
<dbReference type="AlphaFoldDB" id="A0A7G9W5X6"/>
<evidence type="ECO:0000256" key="3">
    <source>
        <dbReference type="ARBA" id="ARBA00022801"/>
    </source>
</evidence>
<reference evidence="12 13" key="1">
    <citation type="submission" date="2020-07" db="EMBL/GenBank/DDBJ databases">
        <title>Alkalicella. sp. LB2 genome.</title>
        <authorList>
            <person name="Postec A."/>
            <person name="Quemeneur M."/>
        </authorList>
    </citation>
    <scope>NUCLEOTIDE SEQUENCE [LARGE SCALE GENOMIC DNA]</scope>
    <source>
        <strain evidence="12 13">LB2</strain>
    </source>
</reference>
<evidence type="ECO:0000256" key="7">
    <source>
        <dbReference type="RuleBase" id="RU000492"/>
    </source>
</evidence>
<dbReference type="CDD" id="cd00268">
    <property type="entry name" value="DEADc"/>
    <property type="match status" value="1"/>
</dbReference>
<feature type="compositionally biased region" description="Basic and acidic residues" evidence="8">
    <location>
        <begin position="374"/>
        <end position="401"/>
    </location>
</feature>
<name>A0A7G9W5X6_ALKCA</name>
<dbReference type="PANTHER" id="PTHR47963">
    <property type="entry name" value="DEAD-BOX ATP-DEPENDENT RNA HELICASE 47, MITOCHONDRIAL"/>
    <property type="match status" value="1"/>
</dbReference>
<dbReference type="EMBL" id="CP058559">
    <property type="protein sequence ID" value="QNO14088.1"/>
    <property type="molecule type" value="Genomic_DNA"/>
</dbReference>
<dbReference type="GO" id="GO:0003724">
    <property type="term" value="F:RNA helicase activity"/>
    <property type="evidence" value="ECO:0007669"/>
    <property type="project" value="UniProtKB-EC"/>
</dbReference>
<evidence type="ECO:0000259" key="9">
    <source>
        <dbReference type="PROSITE" id="PS51192"/>
    </source>
</evidence>
<evidence type="ECO:0000256" key="6">
    <source>
        <dbReference type="PROSITE-ProRule" id="PRU00552"/>
    </source>
</evidence>
<dbReference type="InterPro" id="IPR001650">
    <property type="entry name" value="Helicase_C-like"/>
</dbReference>
<keyword evidence="5 7" id="KW-0067">ATP-binding</keyword>
<evidence type="ECO:0000313" key="13">
    <source>
        <dbReference type="Proteomes" id="UP000516160"/>
    </source>
</evidence>
<dbReference type="GO" id="GO:0005524">
    <property type="term" value="F:ATP binding"/>
    <property type="evidence" value="ECO:0007669"/>
    <property type="project" value="UniProtKB-KW"/>
</dbReference>
<dbReference type="SMART" id="SM00490">
    <property type="entry name" value="HELICc"/>
    <property type="match status" value="1"/>
</dbReference>
<dbReference type="PROSITE" id="PS51192">
    <property type="entry name" value="HELICASE_ATP_BIND_1"/>
    <property type="match status" value="1"/>
</dbReference>
<dbReference type="InterPro" id="IPR000629">
    <property type="entry name" value="RNA-helicase_DEAD-box_CS"/>
</dbReference>
<feature type="domain" description="Helicase C-terminal" evidence="10">
    <location>
        <begin position="215"/>
        <end position="377"/>
    </location>
</feature>
<dbReference type="PROSITE" id="PS51195">
    <property type="entry name" value="Q_MOTIF"/>
    <property type="match status" value="1"/>
</dbReference>
<dbReference type="InterPro" id="IPR044742">
    <property type="entry name" value="DEAD/DEAH_RhlB"/>
</dbReference>
<feature type="short sequence motif" description="Q motif" evidence="6">
    <location>
        <begin position="3"/>
        <end position="31"/>
    </location>
</feature>
<keyword evidence="3 7" id="KW-0378">Hydrolase</keyword>
<evidence type="ECO:0000259" key="11">
    <source>
        <dbReference type="PROSITE" id="PS51195"/>
    </source>
</evidence>
<dbReference type="InterPro" id="IPR011545">
    <property type="entry name" value="DEAD/DEAH_box_helicase_dom"/>
</dbReference>
<dbReference type="PROSITE" id="PS51194">
    <property type="entry name" value="HELICASE_CTER"/>
    <property type="match status" value="1"/>
</dbReference>
<dbReference type="Pfam" id="PF00271">
    <property type="entry name" value="Helicase_C"/>
    <property type="match status" value="1"/>
</dbReference>
<dbReference type="GO" id="GO:0009409">
    <property type="term" value="P:response to cold"/>
    <property type="evidence" value="ECO:0007669"/>
    <property type="project" value="TreeGrafter"/>
</dbReference>
<dbReference type="InterPro" id="IPR014014">
    <property type="entry name" value="RNA_helicase_DEAD_Q_motif"/>
</dbReference>
<dbReference type="SUPFAM" id="SSF52540">
    <property type="entry name" value="P-loop containing nucleoside triphosphate hydrolases"/>
    <property type="match status" value="1"/>
</dbReference>
<comment type="similarity">
    <text evidence="7">Belongs to the DEAD box helicase family.</text>
</comment>
<dbReference type="GO" id="GO:0005840">
    <property type="term" value="C:ribosome"/>
    <property type="evidence" value="ECO:0007669"/>
    <property type="project" value="TreeGrafter"/>
</dbReference>
<dbReference type="CDD" id="cd18787">
    <property type="entry name" value="SF2_C_DEAD"/>
    <property type="match status" value="1"/>
</dbReference>
<protein>
    <recommendedName>
        <fullName evidence="1">RNA helicase</fullName>
        <ecNumber evidence="1">3.6.4.13</ecNumber>
    </recommendedName>
</protein>
<dbReference type="Proteomes" id="UP000516160">
    <property type="component" value="Chromosome"/>
</dbReference>
<dbReference type="Gene3D" id="3.40.50.300">
    <property type="entry name" value="P-loop containing nucleotide triphosphate hydrolases"/>
    <property type="match status" value="2"/>
</dbReference>
<evidence type="ECO:0000259" key="10">
    <source>
        <dbReference type="PROSITE" id="PS51194"/>
    </source>
</evidence>
<dbReference type="PROSITE" id="PS00039">
    <property type="entry name" value="DEAD_ATP_HELICASE"/>
    <property type="match status" value="1"/>
</dbReference>
<feature type="region of interest" description="Disordered" evidence="8">
    <location>
        <begin position="370"/>
        <end position="451"/>
    </location>
</feature>
<organism evidence="12 13">
    <name type="scientific">Alkalicella caledoniensis</name>
    <dbReference type="NCBI Taxonomy" id="2731377"/>
    <lineage>
        <taxon>Bacteria</taxon>
        <taxon>Bacillati</taxon>
        <taxon>Bacillota</taxon>
        <taxon>Clostridia</taxon>
        <taxon>Eubacteriales</taxon>
        <taxon>Proteinivoracaceae</taxon>
        <taxon>Alkalicella</taxon>
    </lineage>
</organism>
<dbReference type="KEGG" id="acae:HYG86_04525"/>
<evidence type="ECO:0000256" key="2">
    <source>
        <dbReference type="ARBA" id="ARBA00022741"/>
    </source>
</evidence>
<dbReference type="InterPro" id="IPR014001">
    <property type="entry name" value="Helicase_ATP-bd"/>
</dbReference>
<evidence type="ECO:0000256" key="8">
    <source>
        <dbReference type="SAM" id="MobiDB-lite"/>
    </source>
</evidence>
<evidence type="ECO:0000256" key="4">
    <source>
        <dbReference type="ARBA" id="ARBA00022806"/>
    </source>
</evidence>
<dbReference type="InterPro" id="IPR027417">
    <property type="entry name" value="P-loop_NTPase"/>
</dbReference>
<dbReference type="EC" id="3.6.4.13" evidence="1"/>
<accession>A0A7G9W5X6</accession>
<dbReference type="InterPro" id="IPR050547">
    <property type="entry name" value="DEAD_box_RNA_helicases"/>
</dbReference>
<evidence type="ECO:0000313" key="12">
    <source>
        <dbReference type="EMBL" id="QNO14088.1"/>
    </source>
</evidence>
<gene>
    <name evidence="12" type="ORF">HYG86_04525</name>
</gene>
<dbReference type="SMART" id="SM00487">
    <property type="entry name" value="DEXDc"/>
    <property type="match status" value="1"/>
</dbReference>
<dbReference type="GO" id="GO:0005829">
    <property type="term" value="C:cytosol"/>
    <property type="evidence" value="ECO:0007669"/>
    <property type="project" value="TreeGrafter"/>
</dbReference>
<keyword evidence="4 7" id="KW-0347">Helicase</keyword>
<dbReference type="PANTHER" id="PTHR47963:SF8">
    <property type="entry name" value="ATP-DEPENDENT RNA HELICASE DEAD"/>
    <property type="match status" value="1"/>
</dbReference>
<dbReference type="GO" id="GO:0016787">
    <property type="term" value="F:hydrolase activity"/>
    <property type="evidence" value="ECO:0007669"/>
    <property type="project" value="UniProtKB-KW"/>
</dbReference>
<evidence type="ECO:0000256" key="5">
    <source>
        <dbReference type="ARBA" id="ARBA00022840"/>
    </source>
</evidence>
<feature type="domain" description="Helicase ATP-binding" evidence="9">
    <location>
        <begin position="34"/>
        <end position="204"/>
    </location>
</feature>
<feature type="domain" description="DEAD-box RNA helicase Q" evidence="11">
    <location>
        <begin position="3"/>
        <end position="31"/>
    </location>
</feature>
<proteinExistence type="inferred from homology"/>